<evidence type="ECO:0000256" key="3">
    <source>
        <dbReference type="ARBA" id="ARBA00022452"/>
    </source>
</evidence>
<evidence type="ECO:0000256" key="9">
    <source>
        <dbReference type="PROSITE-ProRule" id="PRU01360"/>
    </source>
</evidence>
<keyword evidence="7 9" id="KW-0472">Membrane</keyword>
<gene>
    <name evidence="15" type="ORF">ACFQ24_14765</name>
</gene>
<evidence type="ECO:0000259" key="13">
    <source>
        <dbReference type="Pfam" id="PF00593"/>
    </source>
</evidence>
<dbReference type="Gene3D" id="2.170.130.10">
    <property type="entry name" value="TonB-dependent receptor, plug domain"/>
    <property type="match status" value="1"/>
</dbReference>
<sequence length="993" mass="105306">MKNISRSALLRASVAPVILGVMLPAAAIAQEQPAAENAETIVVTGSRIATPNQISAAPVTTLSAENIRESGYSKIEDLANTLPQVFAGQSSGVSNGADGTATIDLRGLGPSRTVVLIDGRRLMPGNIGGGAGADLNFIPGALVQAVDLLTGGASSTYGADAVAGVVNFKMNRGFRGIRLDGQYSLYSHKNDDEDIQAVVNRKYRAPAGNTNTGGAYDATLAFGVGFDDDRGSIVGYAGYRHDSAITQAGYDYSVCTLNPDAANNYFDCGGSGTPARPRIGGISAANAALAGIPTASSYTLTDNGTLTPYSSLRDAYNFGPVNYFRRPSDRYTAGLFAEYEIDEHFKPYMDFMFMDYSTKAQIAAAGAFYGPRTVNCDNPFLQGTQTGRAICGAALGTNATADFLLGKRNIEGGPRFNDIGFNQFRIVTGLRGDISDAWNYDAYVQFGQIKVANTYRNDTSNTKIDNALNVVNVGGVATCQSVVDGTDPSCVPYNVFTPNGVTPAAAAYIGIPLVLTGTTKETIVNGSVVGDLGMYGFKSPFAEDGVKIVLGAEYRKEQLATQPDQAYINGDGAGQGGPTLPIEGQYTVKDLFTEANIPLVMDRPFFDALALTLGYRHSSYNVQGATSQNKADTFKIEGTWSPIRDIKFRGSFNRAVRSPNISELFFNQQVGLFSGSDPCAGAAPSATAAQCALTGVTAAQYGNIDVNSAAQYNQLSGGNLNLRPEKANTWTAGVILQPSFVPGLLFSVDYFNIKVKDAVGTIGSQVILNQCIQSGDPFFCSKINRSPASAGAAAGSLWLDESGFVNNQTTNTGSLKTSGFDLNGNYSTSIGNNKLRWQFVGTVLDKYIAQPITGGFSYDCAGFYGITCGNPSPKFRFQTNLKWTFANDIALTARWRHLSKVKVDTISSDPDLASPGAAPTVDEVLKAQNYIDLQASLPLKDTITLRLGMNNVFDKNPPLVSQASLGGFGNGNTFPGTYDFLGRQLFVNLTADF</sequence>
<evidence type="ECO:0000256" key="4">
    <source>
        <dbReference type="ARBA" id="ARBA00022692"/>
    </source>
</evidence>
<dbReference type="InterPro" id="IPR000531">
    <property type="entry name" value="Beta-barrel_TonB"/>
</dbReference>
<dbReference type="EMBL" id="JBHTLS010000130">
    <property type="protein sequence ID" value="MFD1106126.1"/>
    <property type="molecule type" value="Genomic_DNA"/>
</dbReference>
<evidence type="ECO:0000256" key="1">
    <source>
        <dbReference type="ARBA" id="ARBA00004571"/>
    </source>
</evidence>
<keyword evidence="4 9" id="KW-0812">Transmembrane</keyword>
<evidence type="ECO:0000256" key="6">
    <source>
        <dbReference type="ARBA" id="ARBA00023077"/>
    </source>
</evidence>
<evidence type="ECO:0000256" key="10">
    <source>
        <dbReference type="PROSITE-ProRule" id="PRU10143"/>
    </source>
</evidence>
<evidence type="ECO:0000259" key="14">
    <source>
        <dbReference type="Pfam" id="PF07715"/>
    </source>
</evidence>
<dbReference type="InterPro" id="IPR012910">
    <property type="entry name" value="Plug_dom"/>
</dbReference>
<feature type="chain" id="PRO_5046675772" evidence="12">
    <location>
        <begin position="30"/>
        <end position="993"/>
    </location>
</feature>
<dbReference type="SUPFAM" id="SSF56935">
    <property type="entry name" value="Porins"/>
    <property type="match status" value="1"/>
</dbReference>
<dbReference type="InterPro" id="IPR010916">
    <property type="entry name" value="TonB_box_CS"/>
</dbReference>
<dbReference type="PROSITE" id="PS00430">
    <property type="entry name" value="TONB_DEPENDENT_REC_1"/>
    <property type="match status" value="1"/>
</dbReference>
<organism evidence="15 16">
    <name type="scientific">Sphingobium olei</name>
    <dbReference type="NCBI Taxonomy" id="420955"/>
    <lineage>
        <taxon>Bacteria</taxon>
        <taxon>Pseudomonadati</taxon>
        <taxon>Pseudomonadota</taxon>
        <taxon>Alphaproteobacteria</taxon>
        <taxon>Sphingomonadales</taxon>
        <taxon>Sphingomonadaceae</taxon>
        <taxon>Sphingobium</taxon>
    </lineage>
</organism>
<dbReference type="Pfam" id="PF00593">
    <property type="entry name" value="TonB_dep_Rec_b-barrel"/>
    <property type="match status" value="1"/>
</dbReference>
<evidence type="ECO:0000256" key="8">
    <source>
        <dbReference type="ARBA" id="ARBA00023237"/>
    </source>
</evidence>
<dbReference type="PROSITE" id="PS52016">
    <property type="entry name" value="TONB_DEPENDENT_REC_3"/>
    <property type="match status" value="1"/>
</dbReference>
<accession>A0ABW3P052</accession>
<name>A0ABW3P052_9SPHN</name>
<reference evidence="16" key="1">
    <citation type="journal article" date="2019" name="Int. J. Syst. Evol. Microbiol.">
        <title>The Global Catalogue of Microorganisms (GCM) 10K type strain sequencing project: providing services to taxonomists for standard genome sequencing and annotation.</title>
        <authorList>
            <consortium name="The Broad Institute Genomics Platform"/>
            <consortium name="The Broad Institute Genome Sequencing Center for Infectious Disease"/>
            <person name="Wu L."/>
            <person name="Ma J."/>
        </authorList>
    </citation>
    <scope>NUCLEOTIDE SEQUENCE [LARGE SCALE GENOMIC DNA]</scope>
    <source>
        <strain evidence="16">CCUG 54329</strain>
    </source>
</reference>
<comment type="caution">
    <text evidence="15">The sequence shown here is derived from an EMBL/GenBank/DDBJ whole genome shotgun (WGS) entry which is preliminary data.</text>
</comment>
<keyword evidence="6 10" id="KW-0798">TonB box</keyword>
<feature type="signal peptide" evidence="12">
    <location>
        <begin position="1"/>
        <end position="29"/>
    </location>
</feature>
<keyword evidence="2 9" id="KW-0813">Transport</keyword>
<dbReference type="PANTHER" id="PTHR47234:SF2">
    <property type="entry name" value="TONB-DEPENDENT RECEPTOR"/>
    <property type="match status" value="1"/>
</dbReference>
<evidence type="ECO:0000256" key="11">
    <source>
        <dbReference type="RuleBase" id="RU003357"/>
    </source>
</evidence>
<evidence type="ECO:0000313" key="15">
    <source>
        <dbReference type="EMBL" id="MFD1106126.1"/>
    </source>
</evidence>
<dbReference type="InterPro" id="IPR036942">
    <property type="entry name" value="Beta-barrel_TonB_sf"/>
</dbReference>
<keyword evidence="5 12" id="KW-0732">Signal</keyword>
<evidence type="ECO:0000256" key="12">
    <source>
        <dbReference type="SAM" id="SignalP"/>
    </source>
</evidence>
<evidence type="ECO:0000256" key="5">
    <source>
        <dbReference type="ARBA" id="ARBA00022729"/>
    </source>
</evidence>
<dbReference type="Gene3D" id="2.40.170.20">
    <property type="entry name" value="TonB-dependent receptor, beta-barrel domain"/>
    <property type="match status" value="1"/>
</dbReference>
<keyword evidence="16" id="KW-1185">Reference proteome</keyword>
<proteinExistence type="inferred from homology"/>
<evidence type="ECO:0000313" key="16">
    <source>
        <dbReference type="Proteomes" id="UP001597203"/>
    </source>
</evidence>
<dbReference type="PANTHER" id="PTHR47234">
    <property type="match status" value="1"/>
</dbReference>
<evidence type="ECO:0000256" key="2">
    <source>
        <dbReference type="ARBA" id="ARBA00022448"/>
    </source>
</evidence>
<feature type="domain" description="TonB-dependent receptor plug" evidence="14">
    <location>
        <begin position="55"/>
        <end position="165"/>
    </location>
</feature>
<dbReference type="InterPro" id="IPR037066">
    <property type="entry name" value="Plug_dom_sf"/>
</dbReference>
<keyword evidence="15" id="KW-0675">Receptor</keyword>
<evidence type="ECO:0000256" key="7">
    <source>
        <dbReference type="ARBA" id="ARBA00023136"/>
    </source>
</evidence>
<keyword evidence="8 9" id="KW-0998">Cell outer membrane</keyword>
<comment type="similarity">
    <text evidence="9 11">Belongs to the TonB-dependent receptor family.</text>
</comment>
<dbReference type="InterPro" id="IPR039426">
    <property type="entry name" value="TonB-dep_rcpt-like"/>
</dbReference>
<feature type="short sequence motif" description="TonB box" evidence="10">
    <location>
        <begin position="40"/>
        <end position="46"/>
    </location>
</feature>
<protein>
    <submittedName>
        <fullName evidence="15">TonB-dependent receptor plug domain-containing protein</fullName>
    </submittedName>
</protein>
<comment type="subcellular location">
    <subcellularLocation>
        <location evidence="1 9">Cell outer membrane</location>
        <topology evidence="1 9">Multi-pass membrane protein</topology>
    </subcellularLocation>
</comment>
<feature type="domain" description="TonB-dependent receptor-like beta-barrel" evidence="13">
    <location>
        <begin position="414"/>
        <end position="952"/>
    </location>
</feature>
<dbReference type="RefSeq" id="WP_380912523.1">
    <property type="nucleotide sequence ID" value="NZ_JBHTLS010000130.1"/>
</dbReference>
<dbReference type="Proteomes" id="UP001597203">
    <property type="component" value="Unassembled WGS sequence"/>
</dbReference>
<dbReference type="Pfam" id="PF07715">
    <property type="entry name" value="Plug"/>
    <property type="match status" value="1"/>
</dbReference>
<keyword evidence="3 9" id="KW-1134">Transmembrane beta strand</keyword>